<dbReference type="AlphaFoldDB" id="A0A183HMP5"/>
<reference evidence="5" key="1">
    <citation type="submission" date="2016-06" db="UniProtKB">
        <authorList>
            <consortium name="WormBaseParasite"/>
        </authorList>
    </citation>
    <scope>IDENTIFICATION</scope>
</reference>
<evidence type="ECO:0000313" key="3">
    <source>
        <dbReference type="EMBL" id="VDO57259.1"/>
    </source>
</evidence>
<feature type="compositionally biased region" description="Low complexity" evidence="1">
    <location>
        <begin position="158"/>
        <end position="170"/>
    </location>
</feature>
<sequence>MFQWFFVVILSFGLLRSVIQGYCSGTNCGGNSGGFSGSSRCIPTNCYHYHQLHRRMLDCGFANCNIGKNVIGDNCCNCCCNRISSLPFVNDNNDRRGDASARTIGYGTSSSTDYNSKDVDANTSAEGSESSSDVSSTSDKTSSEIESNCPPCPPPSPCSSSSSQPLTSSRHENTQLLTKNQALLLLPEGIPIIPSPQLDLLTSGSNFKFNNIQDLHLSTIKPPSSFNQKPPIQDQPVVDNLPSHDCCTRCSSASCMTRNKNAILLAANTYTIRRNRRTKCKSYELAKLMMMRSLFEHI</sequence>
<feature type="chain" id="PRO_5044552575" evidence="2">
    <location>
        <begin position="22"/>
        <end position="298"/>
    </location>
</feature>
<keyword evidence="2" id="KW-0732">Signal</keyword>
<name>A0A183HMP5_9BILA</name>
<evidence type="ECO:0000256" key="1">
    <source>
        <dbReference type="SAM" id="MobiDB-lite"/>
    </source>
</evidence>
<feature type="compositionally biased region" description="Low complexity" evidence="1">
    <location>
        <begin position="123"/>
        <end position="149"/>
    </location>
</feature>
<dbReference type="EMBL" id="UZAJ01010164">
    <property type="protein sequence ID" value="VDO57259.1"/>
    <property type="molecule type" value="Genomic_DNA"/>
</dbReference>
<dbReference type="STRING" id="387005.A0A183HMP5"/>
<evidence type="ECO:0000313" key="5">
    <source>
        <dbReference type="WBParaSite" id="OFLC_0000875601-mRNA-1"/>
    </source>
</evidence>
<proteinExistence type="predicted"/>
<dbReference type="Proteomes" id="UP000267606">
    <property type="component" value="Unassembled WGS sequence"/>
</dbReference>
<dbReference type="WBParaSite" id="OFLC_0000875601-mRNA-1">
    <property type="protein sequence ID" value="OFLC_0000875601-mRNA-1"/>
    <property type="gene ID" value="OFLC_0000875601"/>
</dbReference>
<evidence type="ECO:0000313" key="4">
    <source>
        <dbReference type="Proteomes" id="UP000267606"/>
    </source>
</evidence>
<evidence type="ECO:0000256" key="2">
    <source>
        <dbReference type="SAM" id="SignalP"/>
    </source>
</evidence>
<organism evidence="5">
    <name type="scientific">Onchocerca flexuosa</name>
    <dbReference type="NCBI Taxonomy" id="387005"/>
    <lineage>
        <taxon>Eukaryota</taxon>
        <taxon>Metazoa</taxon>
        <taxon>Ecdysozoa</taxon>
        <taxon>Nematoda</taxon>
        <taxon>Chromadorea</taxon>
        <taxon>Rhabditida</taxon>
        <taxon>Spirurina</taxon>
        <taxon>Spiruromorpha</taxon>
        <taxon>Filarioidea</taxon>
        <taxon>Onchocercidae</taxon>
        <taxon>Onchocerca</taxon>
    </lineage>
</organism>
<keyword evidence="4" id="KW-1185">Reference proteome</keyword>
<reference evidence="3 4" key="2">
    <citation type="submission" date="2018-11" db="EMBL/GenBank/DDBJ databases">
        <authorList>
            <consortium name="Pathogen Informatics"/>
        </authorList>
    </citation>
    <scope>NUCLEOTIDE SEQUENCE [LARGE SCALE GENOMIC DNA]</scope>
</reference>
<feature type="region of interest" description="Disordered" evidence="1">
    <location>
        <begin position="112"/>
        <end position="170"/>
    </location>
</feature>
<accession>A0A183HMP5</accession>
<protein>
    <submittedName>
        <fullName evidence="5">Secreted protein</fullName>
    </submittedName>
</protein>
<feature type="signal peptide" evidence="2">
    <location>
        <begin position="1"/>
        <end position="21"/>
    </location>
</feature>
<gene>
    <name evidence="3" type="ORF">OFLC_LOCUS8760</name>
</gene>